<dbReference type="Pfam" id="PF18029">
    <property type="entry name" value="Glyoxalase_6"/>
    <property type="match status" value="1"/>
</dbReference>
<dbReference type="AlphaFoldDB" id="A0A1F5ZVY3"/>
<feature type="domain" description="VOC" evidence="1">
    <location>
        <begin position="3"/>
        <end position="118"/>
    </location>
</feature>
<dbReference type="SUPFAM" id="SSF54593">
    <property type="entry name" value="Glyoxalase/Bleomycin resistance protein/Dihydroxybiphenyl dioxygenase"/>
    <property type="match status" value="1"/>
</dbReference>
<protein>
    <recommendedName>
        <fullName evidence="1">VOC domain-containing protein</fullName>
    </recommendedName>
</protein>
<accession>A0A1F5ZVY3</accession>
<dbReference type="STRING" id="1798382.A3D77_08095"/>
<name>A0A1F5ZVY3_9BACT</name>
<dbReference type="Proteomes" id="UP000176923">
    <property type="component" value="Unassembled WGS sequence"/>
</dbReference>
<dbReference type="InterPro" id="IPR029068">
    <property type="entry name" value="Glyas_Bleomycin-R_OHBP_Dase"/>
</dbReference>
<dbReference type="EMBL" id="MFJL01000010">
    <property type="protein sequence ID" value="OGG16629.1"/>
    <property type="molecule type" value="Genomic_DNA"/>
</dbReference>
<gene>
    <name evidence="2" type="ORF">A3D77_08095</name>
</gene>
<evidence type="ECO:0000313" key="3">
    <source>
        <dbReference type="Proteomes" id="UP000176923"/>
    </source>
</evidence>
<dbReference type="InterPro" id="IPR037523">
    <property type="entry name" value="VOC_core"/>
</dbReference>
<organism evidence="2 3">
    <name type="scientific">Candidatus Gottesmanbacteria bacterium RIFCSPHIGHO2_02_FULL_39_11</name>
    <dbReference type="NCBI Taxonomy" id="1798382"/>
    <lineage>
        <taxon>Bacteria</taxon>
        <taxon>Candidatus Gottesmaniibacteriota</taxon>
    </lineage>
</organism>
<dbReference type="Gene3D" id="3.10.180.10">
    <property type="entry name" value="2,3-Dihydroxybiphenyl 1,2-Dioxygenase, domain 1"/>
    <property type="match status" value="1"/>
</dbReference>
<sequence length="121" mass="13388">MLNLNQVLVFSANPKKLVEFYSKLFKKSADWTGGEFQAWKVGDGMLGVGPHSEVKGKNENPAQIMFMFESVDVAGEFNRIKGLGAKVIAKPYHPGEDPKITMATFADPDGNYFQLISPMTM</sequence>
<reference evidence="2 3" key="1">
    <citation type="journal article" date="2016" name="Nat. Commun.">
        <title>Thousands of microbial genomes shed light on interconnected biogeochemical processes in an aquifer system.</title>
        <authorList>
            <person name="Anantharaman K."/>
            <person name="Brown C.T."/>
            <person name="Hug L.A."/>
            <person name="Sharon I."/>
            <person name="Castelle C.J."/>
            <person name="Probst A.J."/>
            <person name="Thomas B.C."/>
            <person name="Singh A."/>
            <person name="Wilkins M.J."/>
            <person name="Karaoz U."/>
            <person name="Brodie E.L."/>
            <person name="Williams K.H."/>
            <person name="Hubbard S.S."/>
            <person name="Banfield J.F."/>
        </authorList>
    </citation>
    <scope>NUCLEOTIDE SEQUENCE [LARGE SCALE GENOMIC DNA]</scope>
</reference>
<dbReference type="InterPro" id="IPR041581">
    <property type="entry name" value="Glyoxalase_6"/>
</dbReference>
<dbReference type="PROSITE" id="PS51819">
    <property type="entry name" value="VOC"/>
    <property type="match status" value="1"/>
</dbReference>
<evidence type="ECO:0000313" key="2">
    <source>
        <dbReference type="EMBL" id="OGG16629.1"/>
    </source>
</evidence>
<evidence type="ECO:0000259" key="1">
    <source>
        <dbReference type="PROSITE" id="PS51819"/>
    </source>
</evidence>
<comment type="caution">
    <text evidence="2">The sequence shown here is derived from an EMBL/GenBank/DDBJ whole genome shotgun (WGS) entry which is preliminary data.</text>
</comment>
<proteinExistence type="predicted"/>